<name>A0A1Q6IB53_BACUN</name>
<proteinExistence type="predicted"/>
<evidence type="ECO:0000313" key="2">
    <source>
        <dbReference type="EMBL" id="OKZ37187.1"/>
    </source>
</evidence>
<feature type="chain" id="PRO_5010170355" evidence="1">
    <location>
        <begin position="19"/>
        <end position="227"/>
    </location>
</feature>
<feature type="signal peptide" evidence="1">
    <location>
        <begin position="1"/>
        <end position="18"/>
    </location>
</feature>
<dbReference type="EMBL" id="MNQU01000123">
    <property type="protein sequence ID" value="OKZ37187.1"/>
    <property type="molecule type" value="Genomic_DNA"/>
</dbReference>
<protein>
    <submittedName>
        <fullName evidence="2">Uncharacterized protein</fullName>
    </submittedName>
</protein>
<reference evidence="2 3" key="1">
    <citation type="journal article" date="2016" name="Nat. Biotechnol.">
        <title>Measurement of bacterial replication rates in microbial communities.</title>
        <authorList>
            <person name="Brown C.T."/>
            <person name="Olm M.R."/>
            <person name="Thomas B.C."/>
            <person name="Banfield J.F."/>
        </authorList>
    </citation>
    <scope>NUCLEOTIDE SEQUENCE [LARGE SCALE GENOMIC DNA]</scope>
    <source>
        <strain evidence="2">45_41</strain>
    </source>
</reference>
<evidence type="ECO:0000256" key="1">
    <source>
        <dbReference type="SAM" id="SignalP"/>
    </source>
</evidence>
<comment type="caution">
    <text evidence="2">The sequence shown here is derived from an EMBL/GenBank/DDBJ whole genome shotgun (WGS) entry which is preliminary data.</text>
</comment>
<gene>
    <name evidence="2" type="ORF">BHV79_04950</name>
</gene>
<sequence>MKKILIALMLIIPLFANAQKDNNLAFKDSLNIYKDTSSEYHSKLDSLYSSFEEKYKNQQVTNIGGIPFGISREEALPILRNKYGEEMYNPKKKNILSFNNIKYAGVDFNTVHFLFQSDGINSYFNTCIFVLNADTEKEAIDKQKKMSDILSKKYELSCVKDANGLDSYGGGVSPLWDGHWSSLLKEEYLTAIHTDIIKYDEELAKDTGIKYATRIIYGPYNYIKEEF</sequence>
<accession>A0A1Q6IB53</accession>
<keyword evidence="1" id="KW-0732">Signal</keyword>
<dbReference type="AlphaFoldDB" id="A0A1Q6IB53"/>
<evidence type="ECO:0000313" key="3">
    <source>
        <dbReference type="Proteomes" id="UP000186549"/>
    </source>
</evidence>
<organism evidence="2 3">
    <name type="scientific">Bacteroides uniformis</name>
    <dbReference type="NCBI Taxonomy" id="820"/>
    <lineage>
        <taxon>Bacteria</taxon>
        <taxon>Pseudomonadati</taxon>
        <taxon>Bacteroidota</taxon>
        <taxon>Bacteroidia</taxon>
        <taxon>Bacteroidales</taxon>
        <taxon>Bacteroidaceae</taxon>
        <taxon>Bacteroides</taxon>
    </lineage>
</organism>
<dbReference type="Proteomes" id="UP000186549">
    <property type="component" value="Unassembled WGS sequence"/>
</dbReference>